<comment type="caution">
    <text evidence="1">The sequence shown here is derived from an EMBL/GenBank/DDBJ whole genome shotgun (WGS) entry which is preliminary data.</text>
</comment>
<evidence type="ECO:0000313" key="2">
    <source>
        <dbReference type="Proteomes" id="UP001234297"/>
    </source>
</evidence>
<organism evidence="1 2">
    <name type="scientific">Persea americana</name>
    <name type="common">Avocado</name>
    <dbReference type="NCBI Taxonomy" id="3435"/>
    <lineage>
        <taxon>Eukaryota</taxon>
        <taxon>Viridiplantae</taxon>
        <taxon>Streptophyta</taxon>
        <taxon>Embryophyta</taxon>
        <taxon>Tracheophyta</taxon>
        <taxon>Spermatophyta</taxon>
        <taxon>Magnoliopsida</taxon>
        <taxon>Magnoliidae</taxon>
        <taxon>Laurales</taxon>
        <taxon>Lauraceae</taxon>
        <taxon>Persea</taxon>
    </lineage>
</organism>
<reference evidence="1 2" key="1">
    <citation type="journal article" date="2022" name="Hortic Res">
        <title>A haplotype resolved chromosomal level avocado genome allows analysis of novel avocado genes.</title>
        <authorList>
            <person name="Nath O."/>
            <person name="Fletcher S.J."/>
            <person name="Hayward A."/>
            <person name="Shaw L.M."/>
            <person name="Masouleh A.K."/>
            <person name="Furtado A."/>
            <person name="Henry R.J."/>
            <person name="Mitter N."/>
        </authorList>
    </citation>
    <scope>NUCLEOTIDE SEQUENCE [LARGE SCALE GENOMIC DNA]</scope>
    <source>
        <strain evidence="2">cv. Hass</strain>
    </source>
</reference>
<evidence type="ECO:0000313" key="1">
    <source>
        <dbReference type="EMBL" id="KAJ8638434.1"/>
    </source>
</evidence>
<name>A0ACC2LYL6_PERAE</name>
<dbReference type="Proteomes" id="UP001234297">
    <property type="component" value="Chromosome 3"/>
</dbReference>
<sequence length="332" mass="36426">MTSFYLNPPSPFPLVEGSQGQDHLLFTLTSETFSSSSPIYFKATQDLGDYDEDHQEHRQPPQRHKLEADFQFSTGSSDHGYNNSCIKPSSIVKRDDVRSDPCDNAPIKWMSSKMRIMKKMMNSDRTVNNKLSKECPIDQNNSTNTVIRVCSECNTTKTPLWRSGPRGPKSLCNACGIRQRKARRAMAAATAAASGGMVSSDPSMNSEMPKEKSPDSNCTTQHKKSGGDHLLHVLETPPPFSNHAPWRAIRRWVWRWRLRRPLACFRLPAVIVGEGVGSSGEEGVVDSAVAGGAIDAVRWGDRDLGESVGADFGRFDAGDAIGAEEDDAPLAG</sequence>
<keyword evidence="2" id="KW-1185">Reference proteome</keyword>
<proteinExistence type="predicted"/>
<protein>
    <submittedName>
        <fullName evidence="1">Uncharacterized protein</fullName>
    </submittedName>
</protein>
<dbReference type="EMBL" id="CM056811">
    <property type="protein sequence ID" value="KAJ8638434.1"/>
    <property type="molecule type" value="Genomic_DNA"/>
</dbReference>
<gene>
    <name evidence="1" type="ORF">MRB53_012701</name>
</gene>
<accession>A0ACC2LYL6</accession>